<organism evidence="1">
    <name type="scientific">Arion vulgaris</name>
    <dbReference type="NCBI Taxonomy" id="1028688"/>
    <lineage>
        <taxon>Eukaryota</taxon>
        <taxon>Metazoa</taxon>
        <taxon>Spiralia</taxon>
        <taxon>Lophotrochozoa</taxon>
        <taxon>Mollusca</taxon>
        <taxon>Gastropoda</taxon>
        <taxon>Heterobranchia</taxon>
        <taxon>Euthyneura</taxon>
        <taxon>Panpulmonata</taxon>
        <taxon>Eupulmonata</taxon>
        <taxon>Stylommatophora</taxon>
        <taxon>Helicina</taxon>
        <taxon>Arionoidea</taxon>
        <taxon>Arionidae</taxon>
        <taxon>Arion</taxon>
    </lineage>
</organism>
<accession>A0A0B7A970</accession>
<evidence type="ECO:0000313" key="1">
    <source>
        <dbReference type="EMBL" id="CEK76505.1"/>
    </source>
</evidence>
<sequence length="108" mass="11638">NPPLHSTGINTNTPSTLVCSIQDSDTRMINTNEQTDSDAMYSLEPDITTNFSSVSCVSDQVSSLHKPVITHPVKNIDLNKTMRGSDTKSTSATTLTYAHENAAALNIL</sequence>
<dbReference type="EMBL" id="HACG01029640">
    <property type="protein sequence ID" value="CEK76505.1"/>
    <property type="molecule type" value="Transcribed_RNA"/>
</dbReference>
<feature type="non-terminal residue" evidence="1">
    <location>
        <position position="108"/>
    </location>
</feature>
<protein>
    <submittedName>
        <fullName evidence="1">Uncharacterized protein</fullName>
    </submittedName>
</protein>
<gene>
    <name evidence="1" type="primary">ORF100234</name>
</gene>
<dbReference type="AlphaFoldDB" id="A0A0B7A970"/>
<reference evidence="1" key="1">
    <citation type="submission" date="2014-12" db="EMBL/GenBank/DDBJ databases">
        <title>Insight into the proteome of Arion vulgaris.</title>
        <authorList>
            <person name="Aradska J."/>
            <person name="Bulat T."/>
            <person name="Smidak R."/>
            <person name="Sarate P."/>
            <person name="Gangsoo J."/>
            <person name="Sialana F."/>
            <person name="Bilban M."/>
            <person name="Lubec G."/>
        </authorList>
    </citation>
    <scope>NUCLEOTIDE SEQUENCE</scope>
    <source>
        <tissue evidence="1">Skin</tissue>
    </source>
</reference>
<feature type="non-terminal residue" evidence="1">
    <location>
        <position position="1"/>
    </location>
</feature>
<proteinExistence type="predicted"/>
<name>A0A0B7A970_9EUPU</name>